<evidence type="ECO:0000313" key="1">
    <source>
        <dbReference type="EMBL" id="CAA9575624.1"/>
    </source>
</evidence>
<reference evidence="1" key="1">
    <citation type="submission" date="2020-02" db="EMBL/GenBank/DDBJ databases">
        <authorList>
            <person name="Meier V. D."/>
        </authorList>
    </citation>
    <scope>NUCLEOTIDE SEQUENCE</scope>
    <source>
        <strain evidence="1">AVDCRST_MAG49</strain>
    </source>
</reference>
<protein>
    <submittedName>
        <fullName evidence="1">Uncharacterized protein</fullName>
    </submittedName>
</protein>
<name>A0A6J4VDJ1_9BACT</name>
<organism evidence="1">
    <name type="scientific">uncultured Thermomicrobiales bacterium</name>
    <dbReference type="NCBI Taxonomy" id="1645740"/>
    <lineage>
        <taxon>Bacteria</taxon>
        <taxon>Pseudomonadati</taxon>
        <taxon>Thermomicrobiota</taxon>
        <taxon>Thermomicrobia</taxon>
        <taxon>Thermomicrobiales</taxon>
        <taxon>environmental samples</taxon>
    </lineage>
</organism>
<sequence>MLPARYCTTLQVTVGVERSRPHPSLRRAGPGSVQGAVVTAGEITVRPALSP</sequence>
<dbReference type="AlphaFoldDB" id="A0A6J4VDJ1"/>
<gene>
    <name evidence="1" type="ORF">AVDCRST_MAG49-4139</name>
</gene>
<accession>A0A6J4VDJ1</accession>
<dbReference type="EMBL" id="CADCWG010000301">
    <property type="protein sequence ID" value="CAA9575624.1"/>
    <property type="molecule type" value="Genomic_DNA"/>
</dbReference>
<proteinExistence type="predicted"/>